<name>A0A955E1C5_UNCKA</name>
<reference evidence="2" key="1">
    <citation type="submission" date="2020-04" db="EMBL/GenBank/DDBJ databases">
        <authorList>
            <person name="Zhang T."/>
        </authorList>
    </citation>
    <scope>NUCLEOTIDE SEQUENCE</scope>
    <source>
        <strain evidence="2">HKST-UBA80</strain>
    </source>
</reference>
<proteinExistence type="predicted"/>
<protein>
    <submittedName>
        <fullName evidence="2">Uncharacterized protein</fullName>
    </submittedName>
</protein>
<keyword evidence="1" id="KW-1133">Transmembrane helix</keyword>
<keyword evidence="1" id="KW-0812">Transmembrane</keyword>
<dbReference type="AlphaFoldDB" id="A0A955E1C5"/>
<keyword evidence="1" id="KW-0472">Membrane</keyword>
<comment type="caution">
    <text evidence="2">The sequence shown here is derived from an EMBL/GenBank/DDBJ whole genome shotgun (WGS) entry which is preliminary data.</text>
</comment>
<accession>A0A955E1C5</accession>
<evidence type="ECO:0000256" key="1">
    <source>
        <dbReference type="SAM" id="Phobius"/>
    </source>
</evidence>
<feature type="transmembrane region" description="Helical" evidence="1">
    <location>
        <begin position="12"/>
        <end position="29"/>
    </location>
</feature>
<gene>
    <name evidence="2" type="ORF">KDA10_02160</name>
</gene>
<evidence type="ECO:0000313" key="2">
    <source>
        <dbReference type="EMBL" id="MCA9302145.1"/>
    </source>
</evidence>
<organism evidence="2 3">
    <name type="scientific">candidate division WWE3 bacterium</name>
    <dbReference type="NCBI Taxonomy" id="2053526"/>
    <lineage>
        <taxon>Bacteria</taxon>
        <taxon>Katanobacteria</taxon>
    </lineage>
</organism>
<dbReference type="EMBL" id="JAGQNY010000007">
    <property type="protein sequence ID" value="MCA9302145.1"/>
    <property type="molecule type" value="Genomic_DNA"/>
</dbReference>
<dbReference type="Proteomes" id="UP000714817">
    <property type="component" value="Unassembled WGS sequence"/>
</dbReference>
<feature type="transmembrane region" description="Helical" evidence="1">
    <location>
        <begin position="35"/>
        <end position="53"/>
    </location>
</feature>
<sequence length="57" mass="6417">MNNKRFSLEQIHSLSIAMALGVFVILSLLDVDSSALKAVGFLFIFELAFKIIYKPKK</sequence>
<evidence type="ECO:0000313" key="3">
    <source>
        <dbReference type="Proteomes" id="UP000714817"/>
    </source>
</evidence>
<reference evidence="2" key="2">
    <citation type="journal article" date="2021" name="Microbiome">
        <title>Successional dynamics and alternative stable states in a saline activated sludge microbial community over 9 years.</title>
        <authorList>
            <person name="Wang Y."/>
            <person name="Ye J."/>
            <person name="Ju F."/>
            <person name="Liu L."/>
            <person name="Boyd J.A."/>
            <person name="Deng Y."/>
            <person name="Parks D.H."/>
            <person name="Jiang X."/>
            <person name="Yin X."/>
            <person name="Woodcroft B.J."/>
            <person name="Tyson G.W."/>
            <person name="Hugenholtz P."/>
            <person name="Polz M.F."/>
            <person name="Zhang T."/>
        </authorList>
    </citation>
    <scope>NUCLEOTIDE SEQUENCE</scope>
    <source>
        <strain evidence="2">HKST-UBA80</strain>
    </source>
</reference>